<dbReference type="InterPro" id="IPR001017">
    <property type="entry name" value="DH_E1"/>
</dbReference>
<organism evidence="7 8">
    <name type="scientific">Glycine soja</name>
    <name type="common">Wild soybean</name>
    <dbReference type="NCBI Taxonomy" id="3848"/>
    <lineage>
        <taxon>Eukaryota</taxon>
        <taxon>Viridiplantae</taxon>
        <taxon>Streptophyta</taxon>
        <taxon>Embryophyta</taxon>
        <taxon>Tracheophyta</taxon>
        <taxon>Spermatophyta</taxon>
        <taxon>Magnoliopsida</taxon>
        <taxon>eudicotyledons</taxon>
        <taxon>Gunneridae</taxon>
        <taxon>Pentapetalae</taxon>
        <taxon>rosids</taxon>
        <taxon>fabids</taxon>
        <taxon>Fabales</taxon>
        <taxon>Fabaceae</taxon>
        <taxon>Papilionoideae</taxon>
        <taxon>50 kb inversion clade</taxon>
        <taxon>NPAAA clade</taxon>
        <taxon>indigoferoid/millettioid clade</taxon>
        <taxon>Phaseoleae</taxon>
        <taxon>Glycine</taxon>
        <taxon>Glycine subgen. Soja</taxon>
    </lineage>
</organism>
<evidence type="ECO:0000313" key="7">
    <source>
        <dbReference type="EMBL" id="RZB47892.1"/>
    </source>
</evidence>
<feature type="compositionally biased region" description="Low complexity" evidence="4">
    <location>
        <begin position="60"/>
        <end position="90"/>
    </location>
</feature>
<name>A0A445FG98_GLYSO</name>
<dbReference type="InterPro" id="IPR029061">
    <property type="entry name" value="THDP-binding"/>
</dbReference>
<accession>A0A445FG98</accession>
<evidence type="ECO:0000256" key="1">
    <source>
        <dbReference type="ARBA" id="ARBA00001964"/>
    </source>
</evidence>
<dbReference type="InterPro" id="IPR050642">
    <property type="entry name" value="PDH_E1_Alpha_Subunit"/>
</dbReference>
<dbReference type="PANTHER" id="PTHR11516">
    <property type="entry name" value="PYRUVATE DEHYDROGENASE E1 COMPONENT, ALPHA SUBUNIT BACTERIAL AND ORGANELLAR"/>
    <property type="match status" value="1"/>
</dbReference>
<feature type="region of interest" description="Disordered" evidence="4">
    <location>
        <begin position="59"/>
        <end position="90"/>
    </location>
</feature>
<evidence type="ECO:0000256" key="2">
    <source>
        <dbReference type="ARBA" id="ARBA00023002"/>
    </source>
</evidence>
<dbReference type="Proteomes" id="UP000289340">
    <property type="component" value="Chromosome 19"/>
</dbReference>
<dbReference type="GO" id="GO:0004739">
    <property type="term" value="F:pyruvate dehydrogenase (acetyl-transferring) activity"/>
    <property type="evidence" value="ECO:0007669"/>
    <property type="project" value="TreeGrafter"/>
</dbReference>
<evidence type="ECO:0000313" key="8">
    <source>
        <dbReference type="Proteomes" id="UP000289340"/>
    </source>
</evidence>
<keyword evidence="5" id="KW-0472">Membrane</keyword>
<comment type="caution">
    <text evidence="7">The sequence shown here is derived from an EMBL/GenBank/DDBJ whole genome shotgun (WGS) entry which is preliminary data.</text>
</comment>
<evidence type="ECO:0000256" key="3">
    <source>
        <dbReference type="ARBA" id="ARBA00023052"/>
    </source>
</evidence>
<evidence type="ECO:0000256" key="5">
    <source>
        <dbReference type="SAM" id="Phobius"/>
    </source>
</evidence>
<evidence type="ECO:0000256" key="4">
    <source>
        <dbReference type="SAM" id="MobiDB-lite"/>
    </source>
</evidence>
<dbReference type="EMBL" id="QZWG01000019">
    <property type="protein sequence ID" value="RZB47892.1"/>
    <property type="molecule type" value="Genomic_DNA"/>
</dbReference>
<dbReference type="GO" id="GO:0006086">
    <property type="term" value="P:pyruvate decarboxylation to acetyl-CoA"/>
    <property type="evidence" value="ECO:0007669"/>
    <property type="project" value="TreeGrafter"/>
</dbReference>
<dbReference type="SUPFAM" id="SSF52518">
    <property type="entry name" value="Thiamin diphosphate-binding fold (THDP-binding)"/>
    <property type="match status" value="1"/>
</dbReference>
<dbReference type="Pfam" id="PF00676">
    <property type="entry name" value="E1_dh"/>
    <property type="match status" value="1"/>
</dbReference>
<keyword evidence="3" id="KW-0786">Thiamine pyrophosphate</keyword>
<gene>
    <name evidence="7" type="ORF">D0Y65_051451</name>
</gene>
<keyword evidence="2" id="KW-0560">Oxidoreductase</keyword>
<keyword evidence="5" id="KW-0812">Transmembrane</keyword>
<evidence type="ECO:0000259" key="6">
    <source>
        <dbReference type="Pfam" id="PF00676"/>
    </source>
</evidence>
<sequence>MMPRTFSSELLTFFRDMALMRRMKIAADSLYKAKLIRGFCHLYDGQEAVAVGMEAASQKWTPSSPPTATTAPSSAAAARSPRSSPSSWAAGMGARRGRVVPLIFTRRVGSTVGMGLLGRRFRCGVGWRLRRSTPRMRVSLLLCMEMVLPIRDSSLRRRLTLLHFGIFLLFWSARIIRLKS</sequence>
<keyword evidence="5" id="KW-1133">Transmembrane helix</keyword>
<dbReference type="Gene3D" id="3.40.50.970">
    <property type="match status" value="1"/>
</dbReference>
<reference evidence="7 8" key="1">
    <citation type="submission" date="2018-09" db="EMBL/GenBank/DDBJ databases">
        <title>A high-quality reference genome of wild soybean provides a powerful tool to mine soybean genomes.</title>
        <authorList>
            <person name="Xie M."/>
            <person name="Chung C.Y.L."/>
            <person name="Li M.-W."/>
            <person name="Wong F.-L."/>
            <person name="Chan T.-F."/>
            <person name="Lam H.-M."/>
        </authorList>
    </citation>
    <scope>NUCLEOTIDE SEQUENCE [LARGE SCALE GENOMIC DNA]</scope>
    <source>
        <strain evidence="8">cv. W05</strain>
        <tissue evidence="7">Hypocotyl of etiolated seedlings</tissue>
    </source>
</reference>
<protein>
    <submittedName>
        <fullName evidence="7">Pyruvate dehydrogenase E1 component subunit alpha-1, mitochondrial</fullName>
    </submittedName>
</protein>
<dbReference type="AlphaFoldDB" id="A0A445FG98"/>
<keyword evidence="8" id="KW-1185">Reference proteome</keyword>
<keyword evidence="7" id="KW-0670">Pyruvate</keyword>
<feature type="transmembrane region" description="Helical" evidence="5">
    <location>
        <begin position="159"/>
        <end position="176"/>
    </location>
</feature>
<comment type="cofactor">
    <cofactor evidence="1">
        <name>thiamine diphosphate</name>
        <dbReference type="ChEBI" id="CHEBI:58937"/>
    </cofactor>
</comment>
<feature type="domain" description="Dehydrogenase E1 component" evidence="6">
    <location>
        <begin position="15"/>
        <end position="59"/>
    </location>
</feature>
<dbReference type="PANTHER" id="PTHR11516:SF60">
    <property type="entry name" value="PYRUVATE DEHYDROGENASE E1 COMPONENT SUBUNIT ALPHA"/>
    <property type="match status" value="1"/>
</dbReference>
<proteinExistence type="predicted"/>